<dbReference type="EMBL" id="HBUF01287763">
    <property type="protein sequence ID" value="CAG6688635.1"/>
    <property type="molecule type" value="Transcribed_RNA"/>
</dbReference>
<accession>A0A8D8Z8U7</accession>
<dbReference type="EMBL" id="HBUF01442526">
    <property type="protein sequence ID" value="CAG6743030.1"/>
    <property type="molecule type" value="Transcribed_RNA"/>
</dbReference>
<dbReference type="EMBL" id="HBUF01287762">
    <property type="protein sequence ID" value="CAG6688634.1"/>
    <property type="molecule type" value="Transcribed_RNA"/>
</dbReference>
<reference evidence="1" key="1">
    <citation type="submission" date="2021-05" db="EMBL/GenBank/DDBJ databases">
        <authorList>
            <person name="Alioto T."/>
            <person name="Alioto T."/>
            <person name="Gomez Garrido J."/>
        </authorList>
    </citation>
    <scope>NUCLEOTIDE SEQUENCE</scope>
</reference>
<sequence length="125" mass="13966">MFIFKGVFYCVFEHTVKHKQNFLTFLVQTFPQASNSSSSSSESVTMGLNPPNNCGLNCSKLKSLGFTVVSDSVTFSSGYSRDMFPITRQPWFSGFDRLGWKGAWKSWVSTPPVGCFSWCSTVPFS</sequence>
<protein>
    <submittedName>
        <fullName evidence="1">Uncharacterized protein</fullName>
    </submittedName>
</protein>
<dbReference type="AlphaFoldDB" id="A0A8D8Z8U7"/>
<proteinExistence type="predicted"/>
<organism evidence="1">
    <name type="scientific">Cacopsylla melanoneura</name>
    <dbReference type="NCBI Taxonomy" id="428564"/>
    <lineage>
        <taxon>Eukaryota</taxon>
        <taxon>Metazoa</taxon>
        <taxon>Ecdysozoa</taxon>
        <taxon>Arthropoda</taxon>
        <taxon>Hexapoda</taxon>
        <taxon>Insecta</taxon>
        <taxon>Pterygota</taxon>
        <taxon>Neoptera</taxon>
        <taxon>Paraneoptera</taxon>
        <taxon>Hemiptera</taxon>
        <taxon>Sternorrhyncha</taxon>
        <taxon>Psylloidea</taxon>
        <taxon>Psyllidae</taxon>
        <taxon>Psyllinae</taxon>
        <taxon>Cacopsylla</taxon>
    </lineage>
</organism>
<evidence type="ECO:0000313" key="1">
    <source>
        <dbReference type="EMBL" id="CAG6743030.1"/>
    </source>
</evidence>
<dbReference type="EMBL" id="HBUF01603662">
    <property type="protein sequence ID" value="CAG6776919.1"/>
    <property type="molecule type" value="Transcribed_RNA"/>
</dbReference>
<dbReference type="EMBL" id="HBUF01113312">
    <property type="protein sequence ID" value="CAG6640681.1"/>
    <property type="molecule type" value="Transcribed_RNA"/>
</dbReference>
<name>A0A8D8Z8U7_9HEMI</name>